<dbReference type="PANTHER" id="PTHR10704:SF44">
    <property type="entry name" value="LD35051P-RELATED"/>
    <property type="match status" value="1"/>
</dbReference>
<gene>
    <name evidence="2" type="ORF">RM649_03810</name>
</gene>
<organism evidence="2 3">
    <name type="scientific">Streptomyces salyersiae</name>
    <dbReference type="NCBI Taxonomy" id="3075530"/>
    <lineage>
        <taxon>Bacteria</taxon>
        <taxon>Bacillati</taxon>
        <taxon>Actinomycetota</taxon>
        <taxon>Actinomycetes</taxon>
        <taxon>Kitasatosporales</taxon>
        <taxon>Streptomycetaceae</taxon>
        <taxon>Streptomyces</taxon>
    </lineage>
</organism>
<reference evidence="3" key="1">
    <citation type="submission" date="2023-07" db="EMBL/GenBank/DDBJ databases">
        <title>30 novel species of actinomycetes from the DSMZ collection.</title>
        <authorList>
            <person name="Nouioui I."/>
        </authorList>
    </citation>
    <scope>NUCLEOTIDE SEQUENCE [LARGE SCALE GENOMIC DNA]</scope>
    <source>
        <strain evidence="3">DSM 41770</strain>
    </source>
</reference>
<feature type="compositionally biased region" description="Low complexity" evidence="1">
    <location>
        <begin position="316"/>
        <end position="333"/>
    </location>
</feature>
<proteinExistence type="predicted"/>
<evidence type="ECO:0000256" key="1">
    <source>
        <dbReference type="SAM" id="MobiDB-lite"/>
    </source>
</evidence>
<comment type="caution">
    <text evidence="2">The sequence shown here is derived from an EMBL/GenBank/DDBJ whole genome shotgun (WGS) entry which is preliminary data.</text>
</comment>
<feature type="region of interest" description="Disordered" evidence="1">
    <location>
        <begin position="309"/>
        <end position="364"/>
    </location>
</feature>
<dbReference type="InterPro" id="IPR051135">
    <property type="entry name" value="Gal/GlcNAc/GalNAc_ST"/>
</dbReference>
<dbReference type="EMBL" id="JAVREX010000001">
    <property type="protein sequence ID" value="MDT0426773.1"/>
    <property type="molecule type" value="Genomic_DNA"/>
</dbReference>
<dbReference type="Gene3D" id="3.40.50.300">
    <property type="entry name" value="P-loop containing nucleotide triphosphate hydrolases"/>
    <property type="match status" value="1"/>
</dbReference>
<name>A0ABU2RD22_9ACTN</name>
<dbReference type="Proteomes" id="UP001183777">
    <property type="component" value="Unassembled WGS sequence"/>
</dbReference>
<dbReference type="InterPro" id="IPR027417">
    <property type="entry name" value="P-loop_NTPase"/>
</dbReference>
<protein>
    <submittedName>
        <fullName evidence="2">Sulfotransferase</fullName>
    </submittedName>
</protein>
<evidence type="ECO:0000313" key="3">
    <source>
        <dbReference type="Proteomes" id="UP001183777"/>
    </source>
</evidence>
<dbReference type="Pfam" id="PF13469">
    <property type="entry name" value="Sulfotransfer_3"/>
    <property type="match status" value="1"/>
</dbReference>
<dbReference type="PANTHER" id="PTHR10704">
    <property type="entry name" value="CARBOHYDRATE SULFOTRANSFERASE"/>
    <property type="match status" value="1"/>
</dbReference>
<accession>A0ABU2RD22</accession>
<evidence type="ECO:0000313" key="2">
    <source>
        <dbReference type="EMBL" id="MDT0426773.1"/>
    </source>
</evidence>
<dbReference type="SUPFAM" id="SSF52540">
    <property type="entry name" value="P-loop containing nucleoside triphosphate hydrolases"/>
    <property type="match status" value="1"/>
</dbReference>
<keyword evidence="3" id="KW-1185">Reference proteome</keyword>
<sequence length="364" mass="38868">MSGPPVRVLYITGWMRSGSTLLGNILNELPGVRHIGELHFLWKNGVLGAGTNSTCGCGQPLTACPLWSDALAALPAPAGDATARRMLALQHTLMRTRHTRARLAEARGTRPAAAGVGELLDRSASVYRQVAARGGGRLVVDGSKCPAEAAALLGRDDLDVRVLHIVRDPRATALSYRSAKEYIDPMSPSRSSGYWTAFNLASERVGAAAGDRYLRIRHEDLSARPRRTLAEVLRFAGLDDEVPVDGAGRVPLGVNHTVTGNPDRLRRGVTRIRPDDRWRTELSAADIAAATLPALPLLGRYGYPVAPARPAGGGTPSRRAAPGDRAPAAAVEPAPRPGGGTRTAARLDRRYERPSAPLWPGELR</sequence>
<dbReference type="RefSeq" id="WP_311654890.1">
    <property type="nucleotide sequence ID" value="NZ_JAVREX010000001.1"/>
</dbReference>